<sequence length="69" mass="8131">MMGSLQLIRKCSAILEFTANYFIYFPPLYKGWCGSTYLWSVQNKSQLRSSKLIYFLAECSMVWILLFVM</sequence>
<dbReference type="InParanoid" id="H2XWJ6"/>
<reference evidence="1" key="4">
    <citation type="submission" date="2025-09" db="UniProtKB">
        <authorList>
            <consortium name="Ensembl"/>
        </authorList>
    </citation>
    <scope>IDENTIFICATION</scope>
</reference>
<protein>
    <submittedName>
        <fullName evidence="1">Uncharacterized protein</fullName>
    </submittedName>
</protein>
<dbReference type="EMBL" id="EAAA01001669">
    <property type="status" value="NOT_ANNOTATED_CDS"/>
    <property type="molecule type" value="Genomic_DNA"/>
</dbReference>
<evidence type="ECO:0000313" key="1">
    <source>
        <dbReference type="Ensembl" id="ENSCINP00000034030.1"/>
    </source>
</evidence>
<evidence type="ECO:0000313" key="2">
    <source>
        <dbReference type="Proteomes" id="UP000008144"/>
    </source>
</evidence>
<dbReference type="HOGENOM" id="CLU_2775169_0_0_1"/>
<accession>H2XWJ6</accession>
<dbReference type="Ensembl" id="ENSCINT00000037070.1">
    <property type="protein sequence ID" value="ENSCINP00000034030.1"/>
    <property type="gene ID" value="ENSCING00000023590.1"/>
</dbReference>
<reference evidence="1" key="2">
    <citation type="journal article" date="2008" name="Genome Biol.">
        <title>Improved genome assembly and evidence-based global gene model set for the chordate Ciona intestinalis: new insight into intron and operon populations.</title>
        <authorList>
            <person name="Satou Y."/>
            <person name="Mineta K."/>
            <person name="Ogasawara M."/>
            <person name="Sasakura Y."/>
            <person name="Shoguchi E."/>
            <person name="Ueno K."/>
            <person name="Yamada L."/>
            <person name="Matsumoto J."/>
            <person name="Wasserscheid J."/>
            <person name="Dewar K."/>
            <person name="Wiley G.B."/>
            <person name="Macmil S.L."/>
            <person name="Roe B.A."/>
            <person name="Zeller R.W."/>
            <person name="Hastings K.E."/>
            <person name="Lemaire P."/>
            <person name="Lindquist E."/>
            <person name="Endo T."/>
            <person name="Hotta K."/>
            <person name="Inaba K."/>
        </authorList>
    </citation>
    <scope>NUCLEOTIDE SEQUENCE [LARGE SCALE GENOMIC DNA]</scope>
    <source>
        <strain evidence="1">wild type</strain>
    </source>
</reference>
<organism evidence="1 2">
    <name type="scientific">Ciona intestinalis</name>
    <name type="common">Transparent sea squirt</name>
    <name type="synonym">Ascidia intestinalis</name>
    <dbReference type="NCBI Taxonomy" id="7719"/>
    <lineage>
        <taxon>Eukaryota</taxon>
        <taxon>Metazoa</taxon>
        <taxon>Chordata</taxon>
        <taxon>Tunicata</taxon>
        <taxon>Ascidiacea</taxon>
        <taxon>Phlebobranchia</taxon>
        <taxon>Cionidae</taxon>
        <taxon>Ciona</taxon>
    </lineage>
</organism>
<reference evidence="1" key="3">
    <citation type="submission" date="2025-08" db="UniProtKB">
        <authorList>
            <consortium name="Ensembl"/>
        </authorList>
    </citation>
    <scope>IDENTIFICATION</scope>
</reference>
<keyword evidence="2" id="KW-1185">Reference proteome</keyword>
<reference evidence="2" key="1">
    <citation type="journal article" date="2002" name="Science">
        <title>The draft genome of Ciona intestinalis: insights into chordate and vertebrate origins.</title>
        <authorList>
            <person name="Dehal P."/>
            <person name="Satou Y."/>
            <person name="Campbell R.K."/>
            <person name="Chapman J."/>
            <person name="Degnan B."/>
            <person name="De Tomaso A."/>
            <person name="Davidson B."/>
            <person name="Di Gregorio A."/>
            <person name="Gelpke M."/>
            <person name="Goodstein D.M."/>
            <person name="Harafuji N."/>
            <person name="Hastings K.E."/>
            <person name="Ho I."/>
            <person name="Hotta K."/>
            <person name="Huang W."/>
            <person name="Kawashima T."/>
            <person name="Lemaire P."/>
            <person name="Martinez D."/>
            <person name="Meinertzhagen I.A."/>
            <person name="Necula S."/>
            <person name="Nonaka M."/>
            <person name="Putnam N."/>
            <person name="Rash S."/>
            <person name="Saiga H."/>
            <person name="Satake M."/>
            <person name="Terry A."/>
            <person name="Yamada L."/>
            <person name="Wang H.G."/>
            <person name="Awazu S."/>
            <person name="Azumi K."/>
            <person name="Boore J."/>
            <person name="Branno M."/>
            <person name="Chin-Bow S."/>
            <person name="DeSantis R."/>
            <person name="Doyle S."/>
            <person name="Francino P."/>
            <person name="Keys D.N."/>
            <person name="Haga S."/>
            <person name="Hayashi H."/>
            <person name="Hino K."/>
            <person name="Imai K.S."/>
            <person name="Inaba K."/>
            <person name="Kano S."/>
            <person name="Kobayashi K."/>
            <person name="Kobayashi M."/>
            <person name="Lee B.I."/>
            <person name="Makabe K.W."/>
            <person name="Manohar C."/>
            <person name="Matassi G."/>
            <person name="Medina M."/>
            <person name="Mochizuki Y."/>
            <person name="Mount S."/>
            <person name="Morishita T."/>
            <person name="Miura S."/>
            <person name="Nakayama A."/>
            <person name="Nishizaka S."/>
            <person name="Nomoto H."/>
            <person name="Ohta F."/>
            <person name="Oishi K."/>
            <person name="Rigoutsos I."/>
            <person name="Sano M."/>
            <person name="Sasaki A."/>
            <person name="Sasakura Y."/>
            <person name="Shoguchi E."/>
            <person name="Shin-i T."/>
            <person name="Spagnuolo A."/>
            <person name="Stainier D."/>
            <person name="Suzuki M.M."/>
            <person name="Tassy O."/>
            <person name="Takatori N."/>
            <person name="Tokuoka M."/>
            <person name="Yagi K."/>
            <person name="Yoshizaki F."/>
            <person name="Wada S."/>
            <person name="Zhang C."/>
            <person name="Hyatt P.D."/>
            <person name="Larimer F."/>
            <person name="Detter C."/>
            <person name="Doggett N."/>
            <person name="Glavina T."/>
            <person name="Hawkins T."/>
            <person name="Richardson P."/>
            <person name="Lucas S."/>
            <person name="Kohara Y."/>
            <person name="Levine M."/>
            <person name="Satoh N."/>
            <person name="Rokhsar D.S."/>
        </authorList>
    </citation>
    <scope>NUCLEOTIDE SEQUENCE [LARGE SCALE GENOMIC DNA]</scope>
</reference>
<name>H2XWJ6_CIOIN</name>
<dbReference type="AlphaFoldDB" id="H2XWJ6"/>
<proteinExistence type="predicted"/>
<dbReference type="Proteomes" id="UP000008144">
    <property type="component" value="Chromosome 3"/>
</dbReference>